<organism evidence="13">
    <name type="scientific">Magallana gigas</name>
    <name type="common">Pacific oyster</name>
    <name type="synonym">Crassostrea gigas</name>
    <dbReference type="NCBI Taxonomy" id="29159"/>
    <lineage>
        <taxon>Eukaryota</taxon>
        <taxon>Metazoa</taxon>
        <taxon>Spiralia</taxon>
        <taxon>Lophotrochozoa</taxon>
        <taxon>Mollusca</taxon>
        <taxon>Bivalvia</taxon>
        <taxon>Autobranchia</taxon>
        <taxon>Pteriomorphia</taxon>
        <taxon>Ostreida</taxon>
        <taxon>Ostreoidea</taxon>
        <taxon>Ostreidae</taxon>
        <taxon>Magallana</taxon>
    </lineage>
</organism>
<gene>
    <name evidence="13" type="ORF">CGI_10024831</name>
</gene>
<feature type="region of interest" description="Disordered" evidence="10">
    <location>
        <begin position="73"/>
        <end position="193"/>
    </location>
</feature>
<feature type="compositionally biased region" description="Polar residues" evidence="10">
    <location>
        <begin position="142"/>
        <end position="165"/>
    </location>
</feature>
<protein>
    <submittedName>
        <fullName evidence="13">N-acetyltransferase ESCO1</fullName>
    </submittedName>
</protein>
<evidence type="ECO:0000259" key="12">
    <source>
        <dbReference type="Pfam" id="PF13880"/>
    </source>
</evidence>
<evidence type="ECO:0000256" key="3">
    <source>
        <dbReference type="ARBA" id="ARBA00022679"/>
    </source>
</evidence>
<feature type="compositionally biased region" description="Polar residues" evidence="10">
    <location>
        <begin position="770"/>
        <end position="779"/>
    </location>
</feature>
<evidence type="ECO:0000256" key="2">
    <source>
        <dbReference type="ARBA" id="ARBA00005816"/>
    </source>
</evidence>
<comment type="similarity">
    <text evidence="2">Belongs to the acetyltransferase family. ECO subfamily.</text>
</comment>
<keyword evidence="6" id="KW-0862">Zinc</keyword>
<dbReference type="InParanoid" id="K1QQT6"/>
<accession>K1QQT6</accession>
<feature type="compositionally biased region" description="Polar residues" evidence="10">
    <location>
        <begin position="325"/>
        <end position="367"/>
    </location>
</feature>
<dbReference type="GO" id="GO:0008270">
    <property type="term" value="F:zinc ion binding"/>
    <property type="evidence" value="ECO:0007669"/>
    <property type="project" value="UniProtKB-KW"/>
</dbReference>
<feature type="compositionally biased region" description="Polar residues" evidence="10">
    <location>
        <begin position="172"/>
        <end position="184"/>
    </location>
</feature>
<dbReference type="InterPro" id="IPR028009">
    <property type="entry name" value="ESCO_Acetyltransf_dom"/>
</dbReference>
<feature type="compositionally biased region" description="Polar residues" evidence="10">
    <location>
        <begin position="716"/>
        <end position="726"/>
    </location>
</feature>
<feature type="compositionally biased region" description="Low complexity" evidence="10">
    <location>
        <begin position="1068"/>
        <end position="1083"/>
    </location>
</feature>
<keyword evidence="9" id="KW-0012">Acyltransferase</keyword>
<feature type="compositionally biased region" description="Polar residues" evidence="10">
    <location>
        <begin position="107"/>
        <end position="116"/>
    </location>
</feature>
<dbReference type="Pfam" id="PF13880">
    <property type="entry name" value="Acetyltransf_13"/>
    <property type="match status" value="2"/>
</dbReference>
<feature type="compositionally biased region" description="Polar residues" evidence="10">
    <location>
        <begin position="988"/>
        <end position="1033"/>
    </location>
</feature>
<evidence type="ECO:0000259" key="11">
    <source>
        <dbReference type="Pfam" id="PF13878"/>
    </source>
</evidence>
<feature type="compositionally biased region" description="Basic residues" evidence="10">
    <location>
        <begin position="750"/>
        <end position="762"/>
    </location>
</feature>
<feature type="compositionally biased region" description="Polar residues" evidence="10">
    <location>
        <begin position="805"/>
        <end position="828"/>
    </location>
</feature>
<evidence type="ECO:0000313" key="13">
    <source>
        <dbReference type="EMBL" id="EKC36108.1"/>
    </source>
</evidence>
<proteinExistence type="inferred from homology"/>
<feature type="compositionally biased region" description="Polar residues" evidence="10">
    <location>
        <begin position="940"/>
        <end position="952"/>
    </location>
</feature>
<feature type="region of interest" description="Disordered" evidence="10">
    <location>
        <begin position="695"/>
        <end position="730"/>
    </location>
</feature>
<keyword evidence="5" id="KW-0863">Zinc-finger</keyword>
<feature type="compositionally biased region" description="Basic and acidic residues" evidence="10">
    <location>
        <begin position="119"/>
        <end position="131"/>
    </location>
</feature>
<feature type="domain" description="N-acetyltransferase ESCO acetyl-transferase" evidence="12">
    <location>
        <begin position="617"/>
        <end position="685"/>
    </location>
</feature>
<dbReference type="EMBL" id="JH816692">
    <property type="protein sequence ID" value="EKC36108.1"/>
    <property type="molecule type" value="Genomic_DNA"/>
</dbReference>
<dbReference type="GO" id="GO:0007064">
    <property type="term" value="P:mitotic sister chromatid cohesion"/>
    <property type="evidence" value="ECO:0007669"/>
    <property type="project" value="TreeGrafter"/>
</dbReference>
<feature type="compositionally biased region" description="Polar residues" evidence="10">
    <location>
        <begin position="835"/>
        <end position="847"/>
    </location>
</feature>
<feature type="compositionally biased region" description="Basic and acidic residues" evidence="10">
    <location>
        <begin position="782"/>
        <end position="794"/>
    </location>
</feature>
<name>K1QQT6_MAGGI</name>
<feature type="compositionally biased region" description="Low complexity" evidence="10">
    <location>
        <begin position="405"/>
        <end position="420"/>
    </location>
</feature>
<feature type="compositionally biased region" description="Low complexity" evidence="10">
    <location>
        <begin position="962"/>
        <end position="979"/>
    </location>
</feature>
<evidence type="ECO:0000256" key="5">
    <source>
        <dbReference type="ARBA" id="ARBA00022771"/>
    </source>
</evidence>
<keyword evidence="3 13" id="KW-0808">Transferase</keyword>
<evidence type="ECO:0000256" key="10">
    <source>
        <dbReference type="SAM" id="MobiDB-lite"/>
    </source>
</evidence>
<feature type="compositionally biased region" description="Basic and acidic residues" evidence="10">
    <location>
        <begin position="225"/>
        <end position="235"/>
    </location>
</feature>
<evidence type="ECO:0000256" key="8">
    <source>
        <dbReference type="ARBA" id="ARBA00023306"/>
    </source>
</evidence>
<evidence type="ECO:0000256" key="6">
    <source>
        <dbReference type="ARBA" id="ARBA00022833"/>
    </source>
</evidence>
<evidence type="ECO:0000256" key="4">
    <source>
        <dbReference type="ARBA" id="ARBA00022723"/>
    </source>
</evidence>
<dbReference type="GO" id="GO:0061733">
    <property type="term" value="F:protein-lysine-acetyltransferase activity"/>
    <property type="evidence" value="ECO:0007669"/>
    <property type="project" value="TreeGrafter"/>
</dbReference>
<dbReference type="HOGENOM" id="CLU_257693_0_0_1"/>
<feature type="domain" description="N-acetyltransferase ESCO acetyl-transferase" evidence="12">
    <location>
        <begin position="1280"/>
        <end position="1348"/>
    </location>
</feature>
<keyword evidence="7" id="KW-0539">Nucleus</keyword>
<dbReference type="InterPro" id="IPR028005">
    <property type="entry name" value="AcTrfase_ESCO_Znf_dom"/>
</dbReference>
<keyword evidence="4" id="KW-0479">Metal-binding</keyword>
<evidence type="ECO:0000256" key="1">
    <source>
        <dbReference type="ARBA" id="ARBA00004123"/>
    </source>
</evidence>
<feature type="compositionally biased region" description="Polar residues" evidence="10">
    <location>
        <begin position="277"/>
        <end position="289"/>
    </location>
</feature>
<dbReference type="PANTHER" id="PTHR45884">
    <property type="entry name" value="N-ACETYLTRANSFERASE ECO"/>
    <property type="match status" value="1"/>
</dbReference>
<feature type="compositionally biased region" description="Basic residues" evidence="10">
    <location>
        <begin position="1"/>
        <end position="12"/>
    </location>
</feature>
<evidence type="ECO:0000256" key="7">
    <source>
        <dbReference type="ARBA" id="ARBA00023242"/>
    </source>
</evidence>
<dbReference type="PANTHER" id="PTHR45884:SF2">
    <property type="entry name" value="N-ACETYLTRANSFERASE ECO"/>
    <property type="match status" value="1"/>
</dbReference>
<feature type="region of interest" description="Disordered" evidence="10">
    <location>
        <begin position="1"/>
        <end position="48"/>
    </location>
</feature>
<feature type="region of interest" description="Disordered" evidence="10">
    <location>
        <begin position="890"/>
        <end position="1115"/>
    </location>
</feature>
<feature type="domain" description="N-acetyltransferase ESCO zinc-finger" evidence="11">
    <location>
        <begin position="465"/>
        <end position="503"/>
    </location>
</feature>
<feature type="region of interest" description="Disordered" evidence="10">
    <location>
        <begin position="225"/>
        <end position="244"/>
    </location>
</feature>
<feature type="region of interest" description="Disordered" evidence="10">
    <location>
        <begin position="743"/>
        <end position="853"/>
    </location>
</feature>
<reference evidence="13" key="1">
    <citation type="journal article" date="2012" name="Nature">
        <title>The oyster genome reveals stress adaptation and complexity of shell formation.</title>
        <authorList>
            <person name="Zhang G."/>
            <person name="Fang X."/>
            <person name="Guo X."/>
            <person name="Li L."/>
            <person name="Luo R."/>
            <person name="Xu F."/>
            <person name="Yang P."/>
            <person name="Zhang L."/>
            <person name="Wang X."/>
            <person name="Qi H."/>
            <person name="Xiong Z."/>
            <person name="Que H."/>
            <person name="Xie Y."/>
            <person name="Holland P.W."/>
            <person name="Paps J."/>
            <person name="Zhu Y."/>
            <person name="Wu F."/>
            <person name="Chen Y."/>
            <person name="Wang J."/>
            <person name="Peng C."/>
            <person name="Meng J."/>
            <person name="Yang L."/>
            <person name="Liu J."/>
            <person name="Wen B."/>
            <person name="Zhang N."/>
            <person name="Huang Z."/>
            <person name="Zhu Q."/>
            <person name="Feng Y."/>
            <person name="Mount A."/>
            <person name="Hedgecock D."/>
            <person name="Xu Z."/>
            <person name="Liu Y."/>
            <person name="Domazet-Loso T."/>
            <person name="Du Y."/>
            <person name="Sun X."/>
            <person name="Zhang S."/>
            <person name="Liu B."/>
            <person name="Cheng P."/>
            <person name="Jiang X."/>
            <person name="Li J."/>
            <person name="Fan D."/>
            <person name="Wang W."/>
            <person name="Fu W."/>
            <person name="Wang T."/>
            <person name="Wang B."/>
            <person name="Zhang J."/>
            <person name="Peng Z."/>
            <person name="Li Y."/>
            <person name="Li N."/>
            <person name="Wang J."/>
            <person name="Chen M."/>
            <person name="He Y."/>
            <person name="Tan F."/>
            <person name="Song X."/>
            <person name="Zheng Q."/>
            <person name="Huang R."/>
            <person name="Yang H."/>
            <person name="Du X."/>
            <person name="Chen L."/>
            <person name="Yang M."/>
            <person name="Gaffney P.M."/>
            <person name="Wang S."/>
            <person name="Luo L."/>
            <person name="She Z."/>
            <person name="Ming Y."/>
            <person name="Huang W."/>
            <person name="Zhang S."/>
            <person name="Huang B."/>
            <person name="Zhang Y."/>
            <person name="Qu T."/>
            <person name="Ni P."/>
            <person name="Miao G."/>
            <person name="Wang J."/>
            <person name="Wang Q."/>
            <person name="Steinberg C.E."/>
            <person name="Wang H."/>
            <person name="Li N."/>
            <person name="Qian L."/>
            <person name="Zhang G."/>
            <person name="Li Y."/>
            <person name="Yang H."/>
            <person name="Liu X."/>
            <person name="Wang J."/>
            <person name="Yin Y."/>
            <person name="Wang J."/>
        </authorList>
    </citation>
    <scope>NUCLEOTIDE SEQUENCE [LARGE SCALE GENOMIC DNA]</scope>
    <source>
        <strain evidence="13">05x7-T-G4-1.051#20</strain>
    </source>
</reference>
<evidence type="ECO:0000256" key="9">
    <source>
        <dbReference type="ARBA" id="ARBA00023315"/>
    </source>
</evidence>
<comment type="subcellular location">
    <subcellularLocation>
        <location evidence="1">Nucleus</location>
    </subcellularLocation>
</comment>
<feature type="compositionally biased region" description="Basic residues" evidence="10">
    <location>
        <begin position="87"/>
        <end position="99"/>
    </location>
</feature>
<feature type="domain" description="N-acetyltransferase ESCO zinc-finger" evidence="11">
    <location>
        <begin position="1128"/>
        <end position="1166"/>
    </location>
</feature>
<sequence length="1351" mass="150445">MTTRMKTLRKRKNGDLEESNKNQYDFNFEEVENTPPKKKRPSENTCKLSVTATVDSPVTSQSDTEVEEEIAVKSFYGKREKKSFPHSPKRRQAAKKVLKKLSDEENVSQGESQTTDSEPEAKNKEKTDLGPRTRKGVKPATPSIQKNETSKTNSPRTPTVQTKSPRTPIIRNKTNSPLKPSTPGTGERRFFKHRCPGSAEKFIPGVVIRKGFDLKFTPNRKEIVLGKQKKGSDKTKAKKTAWPLTPFPKVEAKNLRKAGLTVKNNVRHSYPIAACQRKTSQESSPTLSQEESEDSNKTSSPNSVSSSQSVVDSVHSGPSIRIRTKTQTLEPASQPMNSELDIKTNSSITTEDKISLSTDNISSNGDATSDVMEGIQPIETVDSEGEGSPKKPNDMTNTPQEETRSSSSTGSPTASSTASPQQKLFPIFNKVTPSPKSRLRTLRDTRSRSVSKSPKLRFIENKDDQMTLDAGQKKFGATQCDTCGMIYSQAEPTDETTHAKFHQSILNALKFPGWKKERVVQEFDDGSRIIMVTYEDPKYAHKKVEEINKIMGAELGFPESTLIFRTDYKVFLMISDEKKIIGCCIAENITQGHRVIADSQSSQESGSRPWYCDSEPEPASVGISKIWVHKLHRRTGVACKLLDCVRQHFHYGTFIPKKRIAFSDPTPDGKKLATKYTGTSSFLVYKYDFNFEEVENTPPKKKRPSENTCKLPVTATVDSPVTSQSDTEVEEEIAVKSFYGKREKKSFPHSPKRRQAAKKVLKKLSDEENVSQGESQTTDSEPEAKNKEKTDLGPRTRKGVKPATPSIQKNETSKTNSPRTPTVQTKSPRTPIIRNKSNSPIKPSTPGTGERRFFKHRCPGSAEKFIPGVVIRKGFDLKFTPNRKEIVLGKQKKGSDKTKAKKTAWPLTPFPKVEAKNSRKAGLTVKNNVRHSYPIAACQRKTSQESSPTLSQEESEDSNKTSSPNSVSSSQSVVDSVHSGPSIRIRTKTQTLEPASQPMNSELDIKTNSSITTEDKISLSTDNISSNGDTTSDVMEGIQPIETVDSEGEGSPKKPNDITNTPQEETRSSSSTGSPTASSTASPQQKLFPIFNKVTPSPKSRLRTLRDTRSRSVSKSPKLRFIENKDDQMTLDAGQKKFGATQCDTCGMIYSQAEPTDETTHAKFHQSILNALKFPGWKKERVVQEFDDGSRIIMVTYEDPKYAHKKVEEINKIMGAELGFPESTLIFRTDYKVFLMISDEKKIIGCCIAENITQGHRVIADSQSSQESGSRPWYCDSEPEPASVGISKIWVHKLHRRTGVAFKLLDCVRQHFHYGTFIPKKRIAFSDPTPDGKKLATKYTGTSSFLVYKFG</sequence>
<keyword evidence="8" id="KW-0131">Cell cycle</keyword>
<feature type="region of interest" description="Disordered" evidence="10">
    <location>
        <begin position="272"/>
        <end position="452"/>
    </location>
</feature>
<dbReference type="GO" id="GO:0005634">
    <property type="term" value="C:nucleus"/>
    <property type="evidence" value="ECO:0007669"/>
    <property type="project" value="UniProtKB-SubCell"/>
</dbReference>
<dbReference type="GO" id="GO:0000785">
    <property type="term" value="C:chromatin"/>
    <property type="evidence" value="ECO:0007669"/>
    <property type="project" value="TreeGrafter"/>
</dbReference>
<dbReference type="Pfam" id="PF13878">
    <property type="entry name" value="zf-C2H2_3"/>
    <property type="match status" value="2"/>
</dbReference>
<feature type="compositionally biased region" description="Low complexity" evidence="10">
    <location>
        <begin position="299"/>
        <end position="316"/>
    </location>
</feature>